<proteinExistence type="predicted"/>
<name>A0ACC1PI76_9PEZI</name>
<comment type="caution">
    <text evidence="1">The sequence shown here is derived from an EMBL/GenBank/DDBJ whole genome shotgun (WGS) entry which is preliminary data.</text>
</comment>
<keyword evidence="2" id="KW-1185">Reference proteome</keyword>
<evidence type="ECO:0000313" key="2">
    <source>
        <dbReference type="Proteomes" id="UP001143856"/>
    </source>
</evidence>
<reference evidence="1" key="1">
    <citation type="submission" date="2022-10" db="EMBL/GenBank/DDBJ databases">
        <title>Genome Sequence of Xylaria curta.</title>
        <authorList>
            <person name="Buettner E."/>
        </authorList>
    </citation>
    <scope>NUCLEOTIDE SEQUENCE</scope>
    <source>
        <strain evidence="1">Babe10</strain>
    </source>
</reference>
<protein>
    <submittedName>
        <fullName evidence="1">Uncharacterized protein</fullName>
    </submittedName>
</protein>
<sequence>MDTDTNRTSLAYSSLLSRTRSSRHPTGVSIPRSLGDHQSTIATETDSFSAIGTVIDIIQTSGLPGPSFVGLPKVYLGQGSQFIVHRQEVIWSDDDQLPQVDHPIERVAVKRPKFDLSSDDRVDIEQTSVRRHLDSIITEIKALTTPLLRQHPNIVKLLSWTIDNENFHRPLGLIMELAVSDLAKLLSSPDHPISFLERYRVCSEIAAGIDAIHDCQMIHGDLKPENVLIFDKGGTLVAMLADFGLATDASQDTGTENRLRLTGTPGWQAPEVVDGKLLSPEEATLADSYSCGLVSWSAMFGRGSPPPLRLSSDGPESLLEVEIEHIRYGLQHENEEATFPLELAERALRQLLQIDPSRRPHKLESLFCVNGSVIADLRALDHPAPDRKLEPVSVPAPLVKLSWELPTLSDNFVPLLLTRFKKYPHNLHPRTLFVCFLYLTTYDPPEMRERPVIDILLASASGGYPPAQAVIPSIFDYFDKDMPAQVQCLIRQWLESAVATGSIQALRCLEKLDLNAAEGALDAFRDRGGYGQHVHGHSSRFSPLHFLAAHGSLRDLTEFMSSTDIIDIDERTSDDETPLYLACARGSWAIANHLLSCGADASVSCTPFTITCLHWFFVFPTSLQRIVARTLTGKGARIDAVVPIPVPFYHYPFTLPAGSPLHWAVVLDSEHAISTLLELGADPTIRDRSDPYRYNRQVRFLGYWHGLNQDSYSLPQAETQGLSPLDYAALNHSPCIFETLLSCTRKLSINMNDTDEEGFTVVHRLGDSQIRRTRSQIQLSAVPFRGNKAAAAERLHRTISAIKALGGNLDKLTTPQTSSQHQQMNISQGVSYTPLMLAALNGHSEVVRRAGLSRSVIGSRYHGTALQNSETLLLGGANIHHRDRFGNTALIVAAYSRCFDILRLFISYGADLYETESEPGSNAEGNHWLAIIPTSDTDDAQFSMLIDQIMSKIDAQSDAGANKSRLMDIFERTNRMGEVFLYRLASCLMLSSIKTMVRHGARVNAPSTTSTTRKVDGVFGKVTWRETPLEGVIFEKKRIEALMSQKKAYSDREFEERCTRADAVITFLRDVGGVTLGERPRTVFYANSQNLS</sequence>
<accession>A0ACC1PI76</accession>
<dbReference type="Proteomes" id="UP001143856">
    <property type="component" value="Unassembled WGS sequence"/>
</dbReference>
<dbReference type="EMBL" id="JAPDGR010000254">
    <property type="protein sequence ID" value="KAJ2992673.1"/>
    <property type="molecule type" value="Genomic_DNA"/>
</dbReference>
<organism evidence="1 2">
    <name type="scientific">Xylaria curta</name>
    <dbReference type="NCBI Taxonomy" id="42375"/>
    <lineage>
        <taxon>Eukaryota</taxon>
        <taxon>Fungi</taxon>
        <taxon>Dikarya</taxon>
        <taxon>Ascomycota</taxon>
        <taxon>Pezizomycotina</taxon>
        <taxon>Sordariomycetes</taxon>
        <taxon>Xylariomycetidae</taxon>
        <taxon>Xylariales</taxon>
        <taxon>Xylariaceae</taxon>
        <taxon>Xylaria</taxon>
    </lineage>
</organism>
<evidence type="ECO:0000313" key="1">
    <source>
        <dbReference type="EMBL" id="KAJ2992673.1"/>
    </source>
</evidence>
<gene>
    <name evidence="1" type="ORF">NUW58_g2090</name>
</gene>